<dbReference type="PANTHER" id="PTHR30185:SF18">
    <property type="entry name" value="TRANSCRIPTIONAL REGULATOR MTLR"/>
    <property type="match status" value="1"/>
</dbReference>
<feature type="domain" description="PRD" evidence="8">
    <location>
        <begin position="304"/>
        <end position="411"/>
    </location>
</feature>
<dbReference type="PROSITE" id="PS51099">
    <property type="entry name" value="PTS_EIIB_TYPE_2"/>
    <property type="match status" value="1"/>
</dbReference>
<dbReference type="PANTHER" id="PTHR30185">
    <property type="entry name" value="CRYPTIC BETA-GLUCOSIDE BGL OPERON ANTITERMINATOR"/>
    <property type="match status" value="1"/>
</dbReference>
<reference evidence="9" key="1">
    <citation type="submission" date="2022-08" db="EMBL/GenBank/DDBJ databases">
        <title>Alicyclobacillus dauci DSM2870, complete genome.</title>
        <authorList>
            <person name="Wang Q."/>
            <person name="Cai R."/>
            <person name="Wang Z."/>
        </authorList>
    </citation>
    <scope>NUCLEOTIDE SEQUENCE</scope>
    <source>
        <strain evidence="9">DSM 28700</strain>
    </source>
</reference>
<dbReference type="InterPro" id="IPR036390">
    <property type="entry name" value="WH_DNA-bd_sf"/>
</dbReference>
<dbReference type="SUPFAM" id="SSF46785">
    <property type="entry name" value="Winged helix' DNA-binding domain"/>
    <property type="match status" value="1"/>
</dbReference>
<dbReference type="Pfam" id="PF08279">
    <property type="entry name" value="HTH_11"/>
    <property type="match status" value="1"/>
</dbReference>
<evidence type="ECO:0000313" key="10">
    <source>
        <dbReference type="Proteomes" id="UP001164803"/>
    </source>
</evidence>
<dbReference type="PROSITE" id="PS51372">
    <property type="entry name" value="PRD_2"/>
    <property type="match status" value="1"/>
</dbReference>
<dbReference type="InterPro" id="IPR036388">
    <property type="entry name" value="WH-like_DNA-bd_sf"/>
</dbReference>
<dbReference type="Gene3D" id="1.10.1790.10">
    <property type="entry name" value="PRD domain"/>
    <property type="match status" value="1"/>
</dbReference>
<dbReference type="PROSITE" id="PS51000">
    <property type="entry name" value="HTH_DEOR_2"/>
    <property type="match status" value="1"/>
</dbReference>
<dbReference type="InterPro" id="IPR050661">
    <property type="entry name" value="BglG_antiterminators"/>
</dbReference>
<evidence type="ECO:0000259" key="5">
    <source>
        <dbReference type="PROSITE" id="PS51000"/>
    </source>
</evidence>
<dbReference type="InterPro" id="IPR001034">
    <property type="entry name" value="DeoR_HTH"/>
</dbReference>
<keyword evidence="4" id="KW-0804">Transcription</keyword>
<dbReference type="InterPro" id="IPR013011">
    <property type="entry name" value="PTS_EIIB_2"/>
</dbReference>
<accession>A0ABY6Z5G6</accession>
<evidence type="ECO:0000259" key="7">
    <source>
        <dbReference type="PROSITE" id="PS51099"/>
    </source>
</evidence>
<evidence type="ECO:0000313" key="9">
    <source>
        <dbReference type="EMBL" id="WAH37888.1"/>
    </source>
</evidence>
<dbReference type="Gene3D" id="1.10.10.10">
    <property type="entry name" value="Winged helix-like DNA-binding domain superfamily/Winged helix DNA-binding domain"/>
    <property type="match status" value="1"/>
</dbReference>
<dbReference type="Pfam" id="PF00874">
    <property type="entry name" value="PRD"/>
    <property type="match status" value="1"/>
</dbReference>
<gene>
    <name evidence="9" type="ORF">NZD86_05145</name>
</gene>
<dbReference type="SUPFAM" id="SSF55804">
    <property type="entry name" value="Phoshotransferase/anion transport protein"/>
    <property type="match status" value="1"/>
</dbReference>
<keyword evidence="3" id="KW-0805">Transcription regulation</keyword>
<keyword evidence="2" id="KW-0677">Repeat</keyword>
<dbReference type="PROSITE" id="PS51094">
    <property type="entry name" value="PTS_EIIA_TYPE_2"/>
    <property type="match status" value="1"/>
</dbReference>
<dbReference type="RefSeq" id="WP_268045420.1">
    <property type="nucleotide sequence ID" value="NZ_CP104064.1"/>
</dbReference>
<dbReference type="InterPro" id="IPR036095">
    <property type="entry name" value="PTS_EIIB-like_sf"/>
</dbReference>
<evidence type="ECO:0000256" key="2">
    <source>
        <dbReference type="ARBA" id="ARBA00022737"/>
    </source>
</evidence>
<evidence type="ECO:0000256" key="4">
    <source>
        <dbReference type="ARBA" id="ARBA00023163"/>
    </source>
</evidence>
<dbReference type="Gene3D" id="3.40.50.2300">
    <property type="match status" value="1"/>
</dbReference>
<dbReference type="Proteomes" id="UP001164803">
    <property type="component" value="Chromosome"/>
</dbReference>
<feature type="domain" description="PTS EIIA type-2" evidence="6">
    <location>
        <begin position="519"/>
        <end position="669"/>
    </location>
</feature>
<dbReference type="Gene3D" id="3.40.930.10">
    <property type="entry name" value="Mannitol-specific EII, Chain A"/>
    <property type="match status" value="1"/>
</dbReference>
<dbReference type="InterPro" id="IPR016152">
    <property type="entry name" value="PTrfase/Anion_transptr"/>
</dbReference>
<dbReference type="SUPFAM" id="SSF63520">
    <property type="entry name" value="PTS-regulatory domain, PRD"/>
    <property type="match status" value="1"/>
</dbReference>
<name>A0ABY6Z5G6_9BACL</name>
<proteinExistence type="predicted"/>
<evidence type="ECO:0000259" key="8">
    <source>
        <dbReference type="PROSITE" id="PS51372"/>
    </source>
</evidence>
<feature type="domain" description="HTH deoR-type" evidence="5">
    <location>
        <begin position="5"/>
        <end position="81"/>
    </location>
</feature>
<sequence length="675" mass="76028">MTQKLTSRQKYILHLLYDGHVSTVDEMVRRLEVSRRTIQRDVTALQSYLKEFQVELRAELGHIVVHGQQGDFLRALGDSGKLPKTLALTPKDRAFYVVLELLAHKGPLKLSYLGKKLNVTSASVSHDLNQVGDWLRSRGLRLIRRPGYGVEVVGDESLRLESIAELVYEQLPMHDLMAVFRSEPEHANSHPLYAWFANWFGRDRLDDVRMILSEELAALNPPLDEAAFYGFMLHVLLTCMRIEDDSYLDPDDTSTKPSADTDLCRRILRRLLPNASHVEGEAQYLAKHLRGAKVMMTAESRILPLNITSMDVAFQLIQFLSGTLNLRLTEDRDLLLGLAQHLEPAIYRIKAGLVIRNPLLDEIRKRYPSLFEAMREASKQVLEPFGLAVLDAEIGYLTMHLGAALERRKAGNKWRAKIVCPNGISSAELLASRMRNEFPQVKIVSVESIHALDDTDCDFIVSTVPLDEKLGKSITVSPFLDEHDVAGVQSVLRELEADRLPVAEQHIETTRGNVDGAEQFIQDLSVRVQVHRIPAERVPEMIRRIAQDVVRANDATDVEHLFAAIEERERLGSIVLPGKQFSVLHARTPAVTRCHVSVYRLDSPILMQGVGRQMERVNSVLVLLAPVEESAGRIRLLGRLSSALVMDEHLVEALRAASLKEVRSAIYNAMNHTQE</sequence>
<dbReference type="InterPro" id="IPR002178">
    <property type="entry name" value="PTS_EIIA_type-2_dom"/>
</dbReference>
<evidence type="ECO:0000259" key="6">
    <source>
        <dbReference type="PROSITE" id="PS51094"/>
    </source>
</evidence>
<dbReference type="InterPro" id="IPR013196">
    <property type="entry name" value="HTH_11"/>
</dbReference>
<evidence type="ECO:0000256" key="3">
    <source>
        <dbReference type="ARBA" id="ARBA00023015"/>
    </source>
</evidence>
<dbReference type="CDD" id="cd05568">
    <property type="entry name" value="PTS_IIB_bgl_like"/>
    <property type="match status" value="1"/>
</dbReference>
<keyword evidence="1" id="KW-0808">Transferase</keyword>
<protein>
    <submittedName>
        <fullName evidence="9">PRD domain-containing protein</fullName>
    </submittedName>
</protein>
<dbReference type="SUPFAM" id="SSF52794">
    <property type="entry name" value="PTS system IIB component-like"/>
    <property type="match status" value="1"/>
</dbReference>
<keyword evidence="10" id="KW-1185">Reference proteome</keyword>
<evidence type="ECO:0000256" key="1">
    <source>
        <dbReference type="ARBA" id="ARBA00022679"/>
    </source>
</evidence>
<feature type="domain" description="PTS EIIB type-2" evidence="7">
    <location>
        <begin position="414"/>
        <end position="500"/>
    </location>
</feature>
<dbReference type="Pfam" id="PF00359">
    <property type="entry name" value="PTS_EIIA_2"/>
    <property type="match status" value="1"/>
</dbReference>
<dbReference type="InterPro" id="IPR011608">
    <property type="entry name" value="PRD"/>
</dbReference>
<organism evidence="9 10">
    <name type="scientific">Alicyclobacillus dauci</name>
    <dbReference type="NCBI Taxonomy" id="1475485"/>
    <lineage>
        <taxon>Bacteria</taxon>
        <taxon>Bacillati</taxon>
        <taxon>Bacillota</taxon>
        <taxon>Bacilli</taxon>
        <taxon>Bacillales</taxon>
        <taxon>Alicyclobacillaceae</taxon>
        <taxon>Alicyclobacillus</taxon>
    </lineage>
</organism>
<dbReference type="InterPro" id="IPR036634">
    <property type="entry name" value="PRD_sf"/>
</dbReference>
<dbReference type="EMBL" id="CP104064">
    <property type="protein sequence ID" value="WAH37888.1"/>
    <property type="molecule type" value="Genomic_DNA"/>
</dbReference>